<feature type="transmembrane region" description="Helical" evidence="2">
    <location>
        <begin position="310"/>
        <end position="330"/>
    </location>
</feature>
<dbReference type="RefSeq" id="XP_060377262.1">
    <property type="nucleotide sequence ID" value="XM_060528129.1"/>
</dbReference>
<evidence type="ECO:0000256" key="1">
    <source>
        <dbReference type="SAM" id="MobiDB-lite"/>
    </source>
</evidence>
<feature type="region of interest" description="Disordered" evidence="1">
    <location>
        <begin position="206"/>
        <end position="226"/>
    </location>
</feature>
<feature type="region of interest" description="Disordered" evidence="1">
    <location>
        <begin position="617"/>
        <end position="674"/>
    </location>
</feature>
<dbReference type="EMBL" id="MLFU01000071">
    <property type="protein sequence ID" value="KAK1486689.1"/>
    <property type="molecule type" value="Genomic_DNA"/>
</dbReference>
<feature type="compositionally biased region" description="Basic and acidic residues" evidence="1">
    <location>
        <begin position="770"/>
        <end position="788"/>
    </location>
</feature>
<dbReference type="PANTHER" id="PTHR37848">
    <property type="entry name" value="EXPRESSED PROTEIN"/>
    <property type="match status" value="1"/>
</dbReference>
<feature type="region of interest" description="Disordered" evidence="1">
    <location>
        <begin position="1"/>
        <end position="83"/>
    </location>
</feature>
<dbReference type="PANTHER" id="PTHR37848:SF1">
    <property type="entry name" value="SUN DOMAIN-CONTAINING PROTEIN"/>
    <property type="match status" value="1"/>
</dbReference>
<gene>
    <name evidence="3" type="ORF">CTAM01_12122</name>
</gene>
<dbReference type="GeneID" id="85412367"/>
<keyword evidence="4" id="KW-1185">Reference proteome</keyword>
<feature type="compositionally biased region" description="Basic and acidic residues" evidence="1">
    <location>
        <begin position="722"/>
        <end position="737"/>
    </location>
</feature>
<protein>
    <submittedName>
        <fullName evidence="3">Uncharacterized protein</fullName>
    </submittedName>
</protein>
<evidence type="ECO:0000256" key="2">
    <source>
        <dbReference type="SAM" id="Phobius"/>
    </source>
</evidence>
<feature type="compositionally biased region" description="Gly residues" evidence="1">
    <location>
        <begin position="210"/>
        <end position="223"/>
    </location>
</feature>
<feature type="compositionally biased region" description="Polar residues" evidence="1">
    <location>
        <begin position="37"/>
        <end position="47"/>
    </location>
</feature>
<keyword evidence="2" id="KW-1133">Transmembrane helix</keyword>
<organism evidence="3 4">
    <name type="scientific">Colletotrichum tamarilloi</name>
    <dbReference type="NCBI Taxonomy" id="1209934"/>
    <lineage>
        <taxon>Eukaryota</taxon>
        <taxon>Fungi</taxon>
        <taxon>Dikarya</taxon>
        <taxon>Ascomycota</taxon>
        <taxon>Pezizomycotina</taxon>
        <taxon>Sordariomycetes</taxon>
        <taxon>Hypocreomycetidae</taxon>
        <taxon>Glomerellales</taxon>
        <taxon>Glomerellaceae</taxon>
        <taxon>Colletotrichum</taxon>
        <taxon>Colletotrichum acutatum species complex</taxon>
    </lineage>
</organism>
<keyword evidence="2" id="KW-0812">Transmembrane</keyword>
<evidence type="ECO:0000313" key="4">
    <source>
        <dbReference type="Proteomes" id="UP001227543"/>
    </source>
</evidence>
<feature type="compositionally biased region" description="Low complexity" evidence="1">
    <location>
        <begin position="499"/>
        <end position="528"/>
    </location>
</feature>
<accession>A0ABQ9QVR5</accession>
<proteinExistence type="predicted"/>
<feature type="region of interest" description="Disordered" evidence="1">
    <location>
        <begin position="499"/>
        <end position="535"/>
    </location>
</feature>
<feature type="compositionally biased region" description="Acidic residues" evidence="1">
    <location>
        <begin position="617"/>
        <end position="632"/>
    </location>
</feature>
<feature type="compositionally biased region" description="Low complexity" evidence="1">
    <location>
        <begin position="701"/>
        <end position="721"/>
    </location>
</feature>
<keyword evidence="2" id="KW-0472">Membrane</keyword>
<sequence>MSMPGAFSPDLSPYEPDSKKDNVSAAAAANPPPLRLNQPSDAFSLHTNDPYYDDIATASSSNAGDLPPSYTDEPSSLDPKHNITTTVTPLLADESGHSPLLFRRDPETGAEIHCSRRLDTDPAFLESHITSLAQSPPRPYLRVRGTHTESIRKRDDKTESKTVVDFDVRVELTPYLYRDIATRRSWRELRTADNFSKVRRGTVFPTRAPGFGGRSSGARGGAAGEEVSKEPPTLREWCHRYCASHAGLKTFSLLRTVPGFDDDERLKARLEDLVRATNYRGRIDVSFPVHDSTVEIYNTCRVNRWRQTIWIRWLFYLTFLWIFAWPYLFFRTKRFEVVEAEWAFSRRRRDPQTGAARGREYVSLSEVDLYNMWARAISKAVLERRQGELDQRDLRDAEGRQDTSFEDVLAGIDQETTRGLVRAGVNLTGTHPEPASTTLAGTTHILPIKTSYYTADVPIWLDLVDSPAEWSASFLSPEAKEVLTVLGGLAVVFALPSSPSSSSSTSAPLPADGTTPAPASVTAPATTPQPSPEDTRAFITEVGRVVREGLGGWGWDGVGLGIGVGDETADEWEDLCAEWGLEFVQVRGGKKDDGRNEFGEKMGIARVLEALESNDWDAADDMDSPSDLDSDLDTAAGDLPRKPRPLAGGTGNDDDGDDNDDFDLDDPENLDFGFDRADFEGLKKAIWNLEQGLEDEDEVVEGGAADTAKAASGSAGGAATTEKPDSAKTTQEKKAEDAEKEDLDAEDVEKIEQMMRKLQAVRDLSAGLPEDQRRRMAKKAVGEVMKEL</sequence>
<feature type="region of interest" description="Disordered" evidence="1">
    <location>
        <begin position="696"/>
        <end position="746"/>
    </location>
</feature>
<comment type="caution">
    <text evidence="3">The sequence shown here is derived from an EMBL/GenBank/DDBJ whole genome shotgun (WGS) entry which is preliminary data.</text>
</comment>
<dbReference type="Pfam" id="PF10199">
    <property type="entry name" value="Adaptin_binding"/>
    <property type="match status" value="1"/>
</dbReference>
<reference evidence="3 4" key="1">
    <citation type="submission" date="2016-10" db="EMBL/GenBank/DDBJ databases">
        <title>The genome sequence of Colletotrichum fioriniae PJ7.</title>
        <authorList>
            <person name="Baroncelli R."/>
        </authorList>
    </citation>
    <scope>NUCLEOTIDE SEQUENCE [LARGE SCALE GENOMIC DNA]</scope>
    <source>
        <strain evidence="3 4">Tom-12</strain>
    </source>
</reference>
<name>A0ABQ9QVR5_9PEZI</name>
<dbReference type="Gene3D" id="3.40.50.11960">
    <property type="match status" value="1"/>
</dbReference>
<feature type="compositionally biased region" description="Acidic residues" evidence="1">
    <location>
        <begin position="652"/>
        <end position="669"/>
    </location>
</feature>
<evidence type="ECO:0000313" key="3">
    <source>
        <dbReference type="EMBL" id="KAK1486689.1"/>
    </source>
</evidence>
<dbReference type="Proteomes" id="UP001227543">
    <property type="component" value="Unassembled WGS sequence"/>
</dbReference>
<feature type="region of interest" description="Disordered" evidence="1">
    <location>
        <begin position="769"/>
        <end position="788"/>
    </location>
</feature>